<feature type="coiled-coil region" evidence="7">
    <location>
        <begin position="67"/>
        <end position="104"/>
    </location>
</feature>
<feature type="compositionally biased region" description="Basic residues" evidence="8">
    <location>
        <begin position="1013"/>
        <end position="1025"/>
    </location>
</feature>
<keyword evidence="12" id="KW-1185">Reference proteome</keyword>
<feature type="compositionally biased region" description="Basic and acidic residues" evidence="8">
    <location>
        <begin position="798"/>
        <end position="816"/>
    </location>
</feature>
<keyword evidence="6" id="KW-0539">Nucleus</keyword>
<dbReference type="PANTHER" id="PTHR10920:SF13">
    <property type="entry name" value="PRE-RRNA 2'-O-RIBOSE RNA METHYLTRANSFERASE FTSJ3"/>
    <property type="match status" value="1"/>
</dbReference>
<feature type="region of interest" description="Disordered" evidence="8">
    <location>
        <begin position="640"/>
        <end position="684"/>
    </location>
</feature>
<name>A0AAN8Y1R2_SOLBU</name>
<dbReference type="InterPro" id="IPR002877">
    <property type="entry name" value="RNA_MeTrfase_FtsJ_dom"/>
</dbReference>
<evidence type="ECO:0000313" key="11">
    <source>
        <dbReference type="EMBL" id="KAK6775752.1"/>
    </source>
</evidence>
<protein>
    <recommendedName>
        <fullName evidence="13">rRNA methyltransferase</fullName>
    </recommendedName>
</protein>
<dbReference type="GO" id="GO:0030687">
    <property type="term" value="C:preribosome, large subunit precursor"/>
    <property type="evidence" value="ECO:0007669"/>
    <property type="project" value="TreeGrafter"/>
</dbReference>
<feature type="region of interest" description="Disordered" evidence="8">
    <location>
        <begin position="936"/>
        <end position="970"/>
    </location>
</feature>
<evidence type="ECO:0000313" key="12">
    <source>
        <dbReference type="Proteomes" id="UP001371456"/>
    </source>
</evidence>
<dbReference type="AlphaFoldDB" id="A0AAN8Y1R2"/>
<evidence type="ECO:0000256" key="7">
    <source>
        <dbReference type="SAM" id="Coils"/>
    </source>
</evidence>
<feature type="region of interest" description="Disordered" evidence="8">
    <location>
        <begin position="142"/>
        <end position="249"/>
    </location>
</feature>
<keyword evidence="4" id="KW-0808">Transferase</keyword>
<keyword evidence="1" id="KW-0690">Ribosome biogenesis</keyword>
<evidence type="ECO:0000256" key="1">
    <source>
        <dbReference type="ARBA" id="ARBA00022517"/>
    </source>
</evidence>
<dbReference type="GO" id="GO:0008650">
    <property type="term" value="F:rRNA (uridine-2'-O-)-methyltransferase activity"/>
    <property type="evidence" value="ECO:0007669"/>
    <property type="project" value="TreeGrafter"/>
</dbReference>
<sequence>MRAIGRDEEKDFVVLYCLRQVIDVLGAMKQKRHHDGWRMQIRKALSPEKIKTLTVVESESKEGEDEDERVRNEIEEKTNILEKKQKKEKKLQAKRRAKQKARKALGILVDATEDGYGDQDLFSLSSIKGKKDLVAVDNSIYDKETTEDGNDDSTMIDSAQDSEEEQDVLDKYDSNDEMEIDGGAKKIQKSKELTNDKQQGETKDLTRRKTNSGLQVSASKTDDDFEIVPAPATDSSDSSSDESDDDIDTKAEILATAKMTLKKRPREEMIDHAYNRYMFHNEGLPKWFIDEEKRNFQPVKPVTKEEIAAMRAQFKAIDARPAKKVAEAKARKKRAAHRKLEKFKKKANSISDQTEISEGSKRKMIEQLYRKASSTKKPEREYVVAKKGVQVKVKGKHRLDKYYHLAKEQGYRSRAAWKLIQLDSKFSFLRSSQSVLDLCAAPGGWMQVAVKHVPVGSLVIGVDLDPIRPIRGAISVQQDITTPKCRSTIKKLMAENGCRAFDLVLHDGSPNVGGAWAKEATSQNSLVIDSVKLATELLAPKGTFITKIRKALSPEKIKTPTIVESESKEGEDEDERVLNEIEEKTNILEKKQKKEKKLQAKRRAKEKARKALGIQVDVTEDGYGDQDLFSLSSIKNKKDLVAVDNSEYDKETTGVSDESDEEAQEHSSSDLDSEDERRRHDDNIEALFDEAYERYLGRVEGKSKQRKRSKQAHLKDDLQDGNDDSTMIDSAQDSESDMEDNEVNPLVVPLEDAPPQEEIVKKWFTQDVFAEAEEQDVLDKYDSEDEMQIDGGAKKIQKSKELTNDKHQGETKDLTRKKTNLQVSASKTDDDFEIVPAPATDSSDSSSDESDDDIDTKAEILATAKMMLKKRPREEMIDDAYNRYMFHDEGLPKWFIDEEKRNFQPVKPVTKEEIAAMRAQFKAIDARPAKKVAEAKARKKRAAHRKLEKFKKKANTISDQTEISEGSKRKMIEQLYRKASSTKKPEREYVVAKKGVQVKVGKGKVLVDPRMKKDARKHGMKKKKQQDKGKKGNQKGKGSGKASAAGNKGGPGK</sequence>
<evidence type="ECO:0000256" key="5">
    <source>
        <dbReference type="ARBA" id="ARBA00022691"/>
    </source>
</evidence>
<proteinExistence type="inferred from homology"/>
<reference evidence="11 12" key="1">
    <citation type="submission" date="2024-02" db="EMBL/GenBank/DDBJ databases">
        <title>de novo genome assembly of Solanum bulbocastanum strain 11H21.</title>
        <authorList>
            <person name="Hosaka A.J."/>
        </authorList>
    </citation>
    <scope>NUCLEOTIDE SEQUENCE [LARGE SCALE GENOMIC DNA]</scope>
    <source>
        <tissue evidence="11">Young leaves</tissue>
    </source>
</reference>
<dbReference type="InterPro" id="IPR029063">
    <property type="entry name" value="SAM-dependent_MTases_sf"/>
</dbReference>
<keyword evidence="3" id="KW-0489">Methyltransferase</keyword>
<evidence type="ECO:0000256" key="4">
    <source>
        <dbReference type="ARBA" id="ARBA00022679"/>
    </source>
</evidence>
<organism evidence="11 12">
    <name type="scientific">Solanum bulbocastanum</name>
    <name type="common">Wild potato</name>
    <dbReference type="NCBI Taxonomy" id="147425"/>
    <lineage>
        <taxon>Eukaryota</taxon>
        <taxon>Viridiplantae</taxon>
        <taxon>Streptophyta</taxon>
        <taxon>Embryophyta</taxon>
        <taxon>Tracheophyta</taxon>
        <taxon>Spermatophyta</taxon>
        <taxon>Magnoliopsida</taxon>
        <taxon>eudicotyledons</taxon>
        <taxon>Gunneridae</taxon>
        <taxon>Pentapetalae</taxon>
        <taxon>asterids</taxon>
        <taxon>lamiids</taxon>
        <taxon>Solanales</taxon>
        <taxon>Solanaceae</taxon>
        <taxon>Solanoideae</taxon>
        <taxon>Solaneae</taxon>
        <taxon>Solanum</taxon>
    </lineage>
</organism>
<dbReference type="InterPro" id="IPR015507">
    <property type="entry name" value="rRNA-MeTfrase_E"/>
</dbReference>
<feature type="domain" description="Ribosomal RNA methyltransferase FtsJ" evidence="9">
    <location>
        <begin position="411"/>
        <end position="549"/>
    </location>
</feature>
<keyword evidence="5" id="KW-0949">S-adenosyl-L-methionine</keyword>
<dbReference type="Pfam" id="PF07780">
    <property type="entry name" value="Spb1_C"/>
    <property type="match status" value="2"/>
</dbReference>
<feature type="domain" description="Ribosomal RNA methyltransferase SPB1-like C-terminal" evidence="10">
    <location>
        <begin position="219"/>
        <end position="397"/>
    </location>
</feature>
<evidence type="ECO:0000256" key="3">
    <source>
        <dbReference type="ARBA" id="ARBA00022603"/>
    </source>
</evidence>
<feature type="compositionally biased region" description="Basic and acidic residues" evidence="8">
    <location>
        <begin position="189"/>
        <end position="207"/>
    </location>
</feature>
<evidence type="ECO:0000256" key="6">
    <source>
        <dbReference type="ARBA" id="ARBA00023242"/>
    </source>
</evidence>
<dbReference type="GO" id="GO:0000463">
    <property type="term" value="P:maturation of LSU-rRNA from tricistronic rRNA transcript (SSU-rRNA, 5.8S rRNA, LSU-rRNA)"/>
    <property type="evidence" value="ECO:0007669"/>
    <property type="project" value="TreeGrafter"/>
</dbReference>
<feature type="compositionally biased region" description="Acidic residues" evidence="8">
    <location>
        <begin position="774"/>
        <end position="788"/>
    </location>
</feature>
<feature type="compositionally biased region" description="Basic and acidic residues" evidence="8">
    <location>
        <begin position="640"/>
        <end position="652"/>
    </location>
</feature>
<keyword evidence="7" id="KW-0175">Coiled coil</keyword>
<feature type="region of interest" description="Disordered" evidence="8">
    <location>
        <begin position="774"/>
        <end position="854"/>
    </location>
</feature>
<feature type="compositionally biased region" description="Acidic residues" evidence="8">
    <location>
        <begin position="732"/>
        <end position="742"/>
    </location>
</feature>
<evidence type="ECO:0000259" key="10">
    <source>
        <dbReference type="Pfam" id="PF07780"/>
    </source>
</evidence>
<dbReference type="SUPFAM" id="SSF53335">
    <property type="entry name" value="S-adenosyl-L-methionine-dependent methyltransferases"/>
    <property type="match status" value="1"/>
</dbReference>
<dbReference type="Proteomes" id="UP001371456">
    <property type="component" value="Unassembled WGS sequence"/>
</dbReference>
<dbReference type="InterPro" id="IPR012920">
    <property type="entry name" value="rRNA_MeTfrase_SPB1-like_C"/>
</dbReference>
<feature type="domain" description="Ribosomal RNA methyltransferase SPB1-like C-terminal" evidence="10">
    <location>
        <begin position="826"/>
        <end position="1023"/>
    </location>
</feature>
<evidence type="ECO:0000256" key="8">
    <source>
        <dbReference type="SAM" id="MobiDB-lite"/>
    </source>
</evidence>
<dbReference type="HAMAP" id="MF_01547">
    <property type="entry name" value="RNA_methyltr_E"/>
    <property type="match status" value="1"/>
</dbReference>
<evidence type="ECO:0000256" key="2">
    <source>
        <dbReference type="ARBA" id="ARBA00022552"/>
    </source>
</evidence>
<dbReference type="Gene3D" id="3.40.50.150">
    <property type="entry name" value="Vaccinia Virus protein VP39"/>
    <property type="match status" value="1"/>
</dbReference>
<dbReference type="InterPro" id="IPR050082">
    <property type="entry name" value="RNA_methyltr_RlmE"/>
</dbReference>
<feature type="compositionally biased region" description="Basic and acidic residues" evidence="8">
    <location>
        <begin position="664"/>
        <end position="683"/>
    </location>
</feature>
<dbReference type="GO" id="GO:0016435">
    <property type="term" value="F:rRNA (guanine) methyltransferase activity"/>
    <property type="evidence" value="ECO:0007669"/>
    <property type="project" value="TreeGrafter"/>
</dbReference>
<dbReference type="GO" id="GO:0005730">
    <property type="term" value="C:nucleolus"/>
    <property type="evidence" value="ECO:0007669"/>
    <property type="project" value="TreeGrafter"/>
</dbReference>
<feature type="compositionally biased region" description="Polar residues" evidence="8">
    <location>
        <begin position="955"/>
        <end position="964"/>
    </location>
</feature>
<dbReference type="EMBL" id="JBANQN010000011">
    <property type="protein sequence ID" value="KAK6775752.1"/>
    <property type="molecule type" value="Genomic_DNA"/>
</dbReference>
<dbReference type="PANTHER" id="PTHR10920">
    <property type="entry name" value="RIBOSOMAL RNA METHYLTRANSFERASE"/>
    <property type="match status" value="1"/>
</dbReference>
<comment type="caution">
    <text evidence="11">The sequence shown here is derived from an EMBL/GenBank/DDBJ whole genome shotgun (WGS) entry which is preliminary data.</text>
</comment>
<accession>A0AAN8Y1R2</accession>
<evidence type="ECO:0000259" key="9">
    <source>
        <dbReference type="Pfam" id="PF01728"/>
    </source>
</evidence>
<keyword evidence="2" id="KW-0698">rRNA processing</keyword>
<feature type="region of interest" description="Disordered" evidence="8">
    <location>
        <begin position="1000"/>
        <end position="1053"/>
    </location>
</feature>
<dbReference type="Pfam" id="PF01728">
    <property type="entry name" value="FtsJ"/>
    <property type="match status" value="1"/>
</dbReference>
<feature type="region of interest" description="Disordered" evidence="8">
    <location>
        <begin position="699"/>
        <end position="753"/>
    </location>
</feature>
<feature type="coiled-coil region" evidence="7">
    <location>
        <begin position="571"/>
        <end position="611"/>
    </location>
</feature>
<dbReference type="GO" id="GO:0000466">
    <property type="term" value="P:maturation of 5.8S rRNA from tricistronic rRNA transcript (SSU-rRNA, 5.8S rRNA, LSU-rRNA)"/>
    <property type="evidence" value="ECO:0007669"/>
    <property type="project" value="TreeGrafter"/>
</dbReference>
<gene>
    <name evidence="11" type="ORF">RDI58_026753</name>
</gene>
<feature type="compositionally biased region" description="Basic residues" evidence="8">
    <location>
        <begin position="937"/>
        <end position="954"/>
    </location>
</feature>
<evidence type="ECO:0008006" key="13">
    <source>
        <dbReference type="Google" id="ProtNLM"/>
    </source>
</evidence>